<dbReference type="RefSeq" id="WP_187784659.1">
    <property type="nucleotide sequence ID" value="NZ_JACTVA010000018.1"/>
</dbReference>
<reference evidence="2 3" key="1">
    <citation type="journal article" date="2013" name="Int. J. Syst. Evol. Microbiol.">
        <title>Roseomonas aerophila sp. nov., isolated from air.</title>
        <authorList>
            <person name="Kim S.J."/>
            <person name="Weon H.Y."/>
            <person name="Ahn J.H."/>
            <person name="Hong S.B."/>
            <person name="Seok S.J."/>
            <person name="Whang K.S."/>
            <person name="Kwon S.W."/>
        </authorList>
    </citation>
    <scope>NUCLEOTIDE SEQUENCE [LARGE SCALE GENOMIC DNA]</scope>
    <source>
        <strain evidence="2 3">NBRC 108923</strain>
    </source>
</reference>
<feature type="chain" id="PRO_5045989814" description="Surface antigen" evidence="1">
    <location>
        <begin position="31"/>
        <end position="413"/>
    </location>
</feature>
<dbReference type="EMBL" id="JACTVA010000018">
    <property type="protein sequence ID" value="MBC9207493.1"/>
    <property type="molecule type" value="Genomic_DNA"/>
</dbReference>
<dbReference type="Proteomes" id="UP000626026">
    <property type="component" value="Unassembled WGS sequence"/>
</dbReference>
<keyword evidence="3" id="KW-1185">Reference proteome</keyword>
<comment type="caution">
    <text evidence="2">The sequence shown here is derived from an EMBL/GenBank/DDBJ whole genome shotgun (WGS) entry which is preliminary data.</text>
</comment>
<sequence>MPLPRLRDSLPRLVCLATLAATLAPPEAAARDLFRTAITVDGFTFGGATNDATAVWRLLRQGSLGASVPFYQDNSALALRIDLRGLPATLSSPRNGTDILLRVGRNGEITRLFTGATREEATERFDRFLTGREDPAGMRRVIKEWVATSPVDPVAGNPASLLGRSVAADLDLATRLPGDDGSMAPRAAGWHGSAGLGFDEHSFREFDTRGFSLPLGLSYAFGEDGPEAFLQAPLALSETKGAHIYMLSLAAGVRLPVVTTPHLRWAVTPSLRLGAGGSERVGGGGILASGALGSDLRLALGPFTLGLGNSIGRAQIEPMKIDTIELPYHVRSWAFRNSVSLSRPAGQVGGLPLGLGVSFSDTRLAGDRMAVPSWQEYGITAKLGTQAPVQLGVSLLDGENNYHGMRVTLTASF</sequence>
<evidence type="ECO:0008006" key="4">
    <source>
        <dbReference type="Google" id="ProtNLM"/>
    </source>
</evidence>
<evidence type="ECO:0000313" key="3">
    <source>
        <dbReference type="Proteomes" id="UP000626026"/>
    </source>
</evidence>
<feature type="signal peptide" evidence="1">
    <location>
        <begin position="1"/>
        <end position="30"/>
    </location>
</feature>
<keyword evidence="1" id="KW-0732">Signal</keyword>
<evidence type="ECO:0000256" key="1">
    <source>
        <dbReference type="SAM" id="SignalP"/>
    </source>
</evidence>
<gene>
    <name evidence="2" type="ORF">IBL26_11665</name>
</gene>
<organism evidence="2 3">
    <name type="scientific">Teichococcus aerophilus</name>
    <dbReference type="NCBI Taxonomy" id="1224513"/>
    <lineage>
        <taxon>Bacteria</taxon>
        <taxon>Pseudomonadati</taxon>
        <taxon>Pseudomonadota</taxon>
        <taxon>Alphaproteobacteria</taxon>
        <taxon>Acetobacterales</taxon>
        <taxon>Roseomonadaceae</taxon>
        <taxon>Roseomonas</taxon>
    </lineage>
</organism>
<name>A0ABR7RMF3_9PROT</name>
<proteinExistence type="predicted"/>
<evidence type="ECO:0000313" key="2">
    <source>
        <dbReference type="EMBL" id="MBC9207493.1"/>
    </source>
</evidence>
<protein>
    <recommendedName>
        <fullName evidence="4">Surface antigen</fullName>
    </recommendedName>
</protein>
<accession>A0ABR7RMF3</accession>